<comment type="caution">
    <text evidence="9">The sequence shown here is derived from an EMBL/GenBank/DDBJ whole genome shotgun (WGS) entry which is preliminary data.</text>
</comment>
<feature type="region of interest" description="Disordered" evidence="7">
    <location>
        <begin position="217"/>
        <end position="236"/>
    </location>
</feature>
<dbReference type="Proteomes" id="UP001249851">
    <property type="component" value="Unassembled WGS sequence"/>
</dbReference>
<dbReference type="PROSITE" id="PS50950">
    <property type="entry name" value="ZF_THAP"/>
    <property type="match status" value="1"/>
</dbReference>
<dbReference type="SUPFAM" id="SSF57716">
    <property type="entry name" value="Glucocorticoid receptor-like (DNA-binding domain)"/>
    <property type="match status" value="1"/>
</dbReference>
<gene>
    <name evidence="9" type="ORF">P5673_023166</name>
</gene>
<reference evidence="9" key="2">
    <citation type="journal article" date="2023" name="Science">
        <title>Genomic signatures of disease resistance in endangered staghorn corals.</title>
        <authorList>
            <person name="Vollmer S.V."/>
            <person name="Selwyn J.D."/>
            <person name="Despard B.A."/>
            <person name="Roesel C.L."/>
        </authorList>
    </citation>
    <scope>NUCLEOTIDE SEQUENCE</scope>
    <source>
        <strain evidence="9">K2</strain>
    </source>
</reference>
<dbReference type="SMART" id="SM00980">
    <property type="entry name" value="THAP"/>
    <property type="match status" value="1"/>
</dbReference>
<evidence type="ECO:0000259" key="8">
    <source>
        <dbReference type="PROSITE" id="PS50950"/>
    </source>
</evidence>
<dbReference type="GO" id="GO:0003677">
    <property type="term" value="F:DNA binding"/>
    <property type="evidence" value="ECO:0007669"/>
    <property type="project" value="UniProtKB-UniRule"/>
</dbReference>
<evidence type="ECO:0000256" key="4">
    <source>
        <dbReference type="ARBA" id="ARBA00022833"/>
    </source>
</evidence>
<evidence type="ECO:0000256" key="1">
    <source>
        <dbReference type="ARBA" id="ARBA00001968"/>
    </source>
</evidence>
<comment type="cofactor">
    <cofactor evidence="1">
        <name>a divalent metal cation</name>
        <dbReference type="ChEBI" id="CHEBI:60240"/>
    </cofactor>
</comment>
<keyword evidence="4" id="KW-0862">Zinc</keyword>
<keyword evidence="10" id="KW-1185">Reference proteome</keyword>
<dbReference type="Pfam" id="PF13613">
    <property type="entry name" value="HTH_Tnp_4"/>
    <property type="match status" value="1"/>
</dbReference>
<keyword evidence="3 6" id="KW-0863">Zinc-finger</keyword>
<dbReference type="SMART" id="SM00692">
    <property type="entry name" value="DM3"/>
    <property type="match status" value="1"/>
</dbReference>
<feature type="domain" description="THAP-type" evidence="8">
    <location>
        <begin position="1"/>
        <end position="83"/>
    </location>
</feature>
<organism evidence="9 10">
    <name type="scientific">Acropora cervicornis</name>
    <name type="common">Staghorn coral</name>
    <dbReference type="NCBI Taxonomy" id="6130"/>
    <lineage>
        <taxon>Eukaryota</taxon>
        <taxon>Metazoa</taxon>
        <taxon>Cnidaria</taxon>
        <taxon>Anthozoa</taxon>
        <taxon>Hexacorallia</taxon>
        <taxon>Scleractinia</taxon>
        <taxon>Astrocoeniina</taxon>
        <taxon>Acroporidae</taxon>
        <taxon>Acropora</taxon>
    </lineage>
</organism>
<dbReference type="EMBL" id="JARQWQ010000064">
    <property type="protein sequence ID" value="KAK2555189.1"/>
    <property type="molecule type" value="Genomic_DNA"/>
</dbReference>
<protein>
    <submittedName>
        <fullName evidence="9">THAP domain-containing protein 1</fullName>
    </submittedName>
</protein>
<evidence type="ECO:0000256" key="2">
    <source>
        <dbReference type="ARBA" id="ARBA00022723"/>
    </source>
</evidence>
<dbReference type="InterPro" id="IPR006612">
    <property type="entry name" value="THAP_Znf"/>
</dbReference>
<keyword evidence="2" id="KW-0479">Metal-binding</keyword>
<evidence type="ECO:0000256" key="5">
    <source>
        <dbReference type="ARBA" id="ARBA00023125"/>
    </source>
</evidence>
<dbReference type="InterPro" id="IPR038441">
    <property type="entry name" value="THAP_Znf_sf"/>
</dbReference>
<dbReference type="InterPro" id="IPR027806">
    <property type="entry name" value="HARBI1_dom"/>
</dbReference>
<dbReference type="PANTHER" id="PTHR23080">
    <property type="entry name" value="THAP DOMAIN PROTEIN"/>
    <property type="match status" value="1"/>
</dbReference>
<dbReference type="GO" id="GO:0008270">
    <property type="term" value="F:zinc ion binding"/>
    <property type="evidence" value="ECO:0007669"/>
    <property type="project" value="UniProtKB-KW"/>
</dbReference>
<name>A0AAD9Q5Z1_ACRCE</name>
<accession>A0AAD9Q5Z1</accession>
<dbReference type="AlphaFoldDB" id="A0AAD9Q5Z1"/>
<evidence type="ECO:0000313" key="9">
    <source>
        <dbReference type="EMBL" id="KAK2555189.1"/>
    </source>
</evidence>
<evidence type="ECO:0000256" key="6">
    <source>
        <dbReference type="PROSITE-ProRule" id="PRU00309"/>
    </source>
</evidence>
<evidence type="ECO:0000313" key="10">
    <source>
        <dbReference type="Proteomes" id="UP001249851"/>
    </source>
</evidence>
<keyword evidence="5 6" id="KW-0238">DNA-binding</keyword>
<dbReference type="Gene3D" id="6.20.210.20">
    <property type="entry name" value="THAP domain"/>
    <property type="match status" value="1"/>
</dbReference>
<sequence length="480" mass="54964">MVHYCRVYDCKNNSTDKDLSFHSFPKDQKVVKVWITRIKRDPKKDFKVTESTKVCSEHFTPEDFISSSSQKRKLKKGTCPSVFSWPAQMQERSLPSKRSKLQEEQEILEAEITATASEGEGKFDETDQDNYFSRVTQVDIEVPCTHRFSINILRSLCDCPEREVKYFSHFTGFKSYDRFRMVLEFCLPDFNRSHVVNWDSKGAKQVRIDTNSLFDSDTEIGESSSESSEEEDPVTNDRNYYSNLTVEDDFLLVLMKLRLGLSTIDLAVRFHVSEATVSKLFTTWINYLYVRLGDLKIWPHRNVIIANMPPNFKEKYPNTVIIIDATELRIQTPSSLLRQSQSYSSYKSTNTFKSLIGVDAKGGIVFVSQLYTGSISDKEIVIRSGFLKILKNKVAVGEILGANAFMADKGFDIGDELKKVNLRLNIPPFLANQSAFSEGDVIKTQTVTQHRIHIERAIGKVRRFQIFSSEIPVTMFGIIN</sequence>
<dbReference type="Pfam" id="PF13359">
    <property type="entry name" value="DDE_Tnp_4"/>
    <property type="match status" value="1"/>
</dbReference>
<dbReference type="Pfam" id="PF05485">
    <property type="entry name" value="THAP"/>
    <property type="match status" value="1"/>
</dbReference>
<evidence type="ECO:0000256" key="7">
    <source>
        <dbReference type="SAM" id="MobiDB-lite"/>
    </source>
</evidence>
<dbReference type="InterPro" id="IPR027805">
    <property type="entry name" value="Transposase_HTH_dom"/>
</dbReference>
<proteinExistence type="predicted"/>
<dbReference type="PANTHER" id="PTHR23080:SF143">
    <property type="entry name" value="SI:DKEY-56D12.4"/>
    <property type="match status" value="1"/>
</dbReference>
<reference evidence="9" key="1">
    <citation type="journal article" date="2023" name="G3 (Bethesda)">
        <title>Whole genome assembly and annotation of the endangered Caribbean coral Acropora cervicornis.</title>
        <authorList>
            <person name="Selwyn J.D."/>
            <person name="Vollmer S.V."/>
        </authorList>
    </citation>
    <scope>NUCLEOTIDE SEQUENCE</scope>
    <source>
        <strain evidence="9">K2</strain>
    </source>
</reference>
<evidence type="ECO:0000256" key="3">
    <source>
        <dbReference type="ARBA" id="ARBA00022771"/>
    </source>
</evidence>